<evidence type="ECO:0000256" key="4">
    <source>
        <dbReference type="ARBA" id="ARBA00022989"/>
    </source>
</evidence>
<feature type="transmembrane region" description="Helical" evidence="6">
    <location>
        <begin position="376"/>
        <end position="395"/>
    </location>
</feature>
<feature type="transmembrane region" description="Helical" evidence="6">
    <location>
        <begin position="7"/>
        <end position="27"/>
    </location>
</feature>
<dbReference type="InterPro" id="IPR050833">
    <property type="entry name" value="Poly_Biosynth_Transport"/>
</dbReference>
<proteinExistence type="predicted"/>
<keyword evidence="4 6" id="KW-1133">Transmembrane helix</keyword>
<feature type="transmembrane region" description="Helical" evidence="6">
    <location>
        <begin position="75"/>
        <end position="97"/>
    </location>
</feature>
<feature type="transmembrane region" description="Helical" evidence="6">
    <location>
        <begin position="440"/>
        <end position="461"/>
    </location>
</feature>
<keyword evidence="8" id="KW-1185">Reference proteome</keyword>
<dbReference type="PANTHER" id="PTHR30250">
    <property type="entry name" value="PST FAMILY PREDICTED COLANIC ACID TRANSPORTER"/>
    <property type="match status" value="1"/>
</dbReference>
<keyword evidence="5 6" id="KW-0472">Membrane</keyword>
<accession>A0A5D5AHS0</accession>
<feature type="transmembrane region" description="Helical" evidence="6">
    <location>
        <begin position="407"/>
        <end position="428"/>
    </location>
</feature>
<protein>
    <submittedName>
        <fullName evidence="7">Oligosaccharide flippase family protein</fullName>
    </submittedName>
</protein>
<sequence>MRLGQTSIIYALSKFVASGIGFFATIYLTRTLGEEIYGFYAITLALVSWLGLVKGVGFGNAIIKRMSEGEEPDAYLAAGTLIKTVLTFVVATGILVFQDQVNDYVGQPVAEFVVLLLIVSIFTGLVNAALKGSHMVHIYAPLSTLREAGRSVAMVALVVVGWELSGMLLGHALGTAVMATIGLWIVRPSFVRPRWQHVVRLFDFAKFSWLGSMRKKTFSEADILILGLFVPAGFAGIYAVAYSLSKFLEIFGSAIQKTLFPEMSKRSAQEEMEMIETLTDDALTFAGFFLVPGVVGAAILGDRLLLVYGSGFDIGHWILVILLVGLTIYTYTKQLLNTLNAIDRPDLAFRANGIFIVANVVLNVVLVYSIGWFGAAIATASSAVIGFVLSLYYCRQFIDVRLPVGEIGRQWIAAVSMGGVVYLARAFGEANLTWVDDYNFAFVVLLVGLGAAIYFVILILISRRIRTTISRNLPSDVPIAG</sequence>
<feature type="transmembrane region" description="Helical" evidence="6">
    <location>
        <begin position="39"/>
        <end position="63"/>
    </location>
</feature>
<dbReference type="PANTHER" id="PTHR30250:SF28">
    <property type="entry name" value="POLYSACCHARIDE BIOSYNTHESIS PROTEIN"/>
    <property type="match status" value="1"/>
</dbReference>
<name>A0A5D5AHS0_9EURY</name>
<comment type="caution">
    <text evidence="7">The sequence shown here is derived from an EMBL/GenBank/DDBJ whole genome shotgun (WGS) entry which is preliminary data.</text>
</comment>
<feature type="transmembrane region" description="Helical" evidence="6">
    <location>
        <begin position="282"/>
        <end position="308"/>
    </location>
</feature>
<feature type="transmembrane region" description="Helical" evidence="6">
    <location>
        <begin position="353"/>
        <end position="370"/>
    </location>
</feature>
<evidence type="ECO:0000313" key="8">
    <source>
        <dbReference type="Proteomes" id="UP000324104"/>
    </source>
</evidence>
<dbReference type="Pfam" id="PF01943">
    <property type="entry name" value="Polysacc_synt"/>
    <property type="match status" value="1"/>
</dbReference>
<keyword evidence="2" id="KW-1003">Cell membrane</keyword>
<evidence type="ECO:0000256" key="5">
    <source>
        <dbReference type="ARBA" id="ARBA00023136"/>
    </source>
</evidence>
<dbReference type="AlphaFoldDB" id="A0A5D5AHS0"/>
<evidence type="ECO:0000256" key="3">
    <source>
        <dbReference type="ARBA" id="ARBA00022692"/>
    </source>
</evidence>
<reference evidence="7 8" key="1">
    <citation type="submission" date="2019-08" db="EMBL/GenBank/DDBJ databases">
        <title>Archaea genome.</title>
        <authorList>
            <person name="Kajale S."/>
            <person name="Shouche Y."/>
            <person name="Deshpande N."/>
            <person name="Sharma A."/>
        </authorList>
    </citation>
    <scope>NUCLEOTIDE SEQUENCE [LARGE SCALE GENOMIC DNA]</scope>
    <source>
        <strain evidence="7 8">ESP3B_9</strain>
    </source>
</reference>
<feature type="transmembrane region" description="Helical" evidence="6">
    <location>
        <begin position="314"/>
        <end position="332"/>
    </location>
</feature>
<gene>
    <name evidence="7" type="ORF">FYC77_19080</name>
</gene>
<dbReference type="EMBL" id="VTAW01000046">
    <property type="protein sequence ID" value="TYT60377.1"/>
    <property type="molecule type" value="Genomic_DNA"/>
</dbReference>
<dbReference type="GO" id="GO:0005886">
    <property type="term" value="C:plasma membrane"/>
    <property type="evidence" value="ECO:0007669"/>
    <property type="project" value="UniProtKB-SubCell"/>
</dbReference>
<feature type="transmembrane region" description="Helical" evidence="6">
    <location>
        <begin position="151"/>
        <end position="184"/>
    </location>
</feature>
<organism evidence="7 8">
    <name type="scientific">Natrialba swarupiae</name>
    <dbReference type="NCBI Taxonomy" id="2448032"/>
    <lineage>
        <taxon>Archaea</taxon>
        <taxon>Methanobacteriati</taxon>
        <taxon>Methanobacteriota</taxon>
        <taxon>Stenosarchaea group</taxon>
        <taxon>Halobacteria</taxon>
        <taxon>Halobacteriales</taxon>
        <taxon>Natrialbaceae</taxon>
        <taxon>Natrialba</taxon>
    </lineage>
</organism>
<dbReference type="Proteomes" id="UP000324104">
    <property type="component" value="Unassembled WGS sequence"/>
</dbReference>
<evidence type="ECO:0000256" key="2">
    <source>
        <dbReference type="ARBA" id="ARBA00022475"/>
    </source>
</evidence>
<feature type="transmembrane region" description="Helical" evidence="6">
    <location>
        <begin position="223"/>
        <end position="244"/>
    </location>
</feature>
<dbReference type="RefSeq" id="WP_149083086.1">
    <property type="nucleotide sequence ID" value="NZ_VTAW01000046.1"/>
</dbReference>
<evidence type="ECO:0000256" key="6">
    <source>
        <dbReference type="SAM" id="Phobius"/>
    </source>
</evidence>
<dbReference type="InterPro" id="IPR002797">
    <property type="entry name" value="Polysacc_synth"/>
</dbReference>
<evidence type="ECO:0000313" key="7">
    <source>
        <dbReference type="EMBL" id="TYT60377.1"/>
    </source>
</evidence>
<evidence type="ECO:0000256" key="1">
    <source>
        <dbReference type="ARBA" id="ARBA00004651"/>
    </source>
</evidence>
<keyword evidence="3 6" id="KW-0812">Transmembrane</keyword>
<comment type="subcellular location">
    <subcellularLocation>
        <location evidence="1">Cell membrane</location>
        <topology evidence="1">Multi-pass membrane protein</topology>
    </subcellularLocation>
</comment>
<feature type="transmembrane region" description="Helical" evidence="6">
    <location>
        <begin position="109"/>
        <end position="130"/>
    </location>
</feature>